<keyword evidence="6" id="KW-1185">Reference proteome</keyword>
<proteinExistence type="predicted"/>
<dbReference type="Gene3D" id="3.30.70.240">
    <property type="match status" value="1"/>
</dbReference>
<comment type="caution">
    <text evidence="5">The sequence shown here is derived from an EMBL/GenBank/DDBJ whole genome shotgun (WGS) entry which is preliminary data.</text>
</comment>
<evidence type="ECO:0000313" key="6">
    <source>
        <dbReference type="Proteomes" id="UP000740926"/>
    </source>
</evidence>
<dbReference type="InterPro" id="IPR035647">
    <property type="entry name" value="EFG_III/V"/>
</dbReference>
<dbReference type="SMART" id="SM00838">
    <property type="entry name" value="EFG_C"/>
    <property type="match status" value="1"/>
</dbReference>
<keyword evidence="1" id="KW-0547">Nucleotide-binding</keyword>
<protein>
    <recommendedName>
        <fullName evidence="4">Elongation factor EFG domain-containing protein</fullName>
    </recommendedName>
</protein>
<keyword evidence="2" id="KW-0648">Protein biosynthesis</keyword>
<dbReference type="InterPro" id="IPR000640">
    <property type="entry name" value="EFG_V-like"/>
</dbReference>
<evidence type="ECO:0000259" key="4">
    <source>
        <dbReference type="SMART" id="SM00838"/>
    </source>
</evidence>
<dbReference type="Proteomes" id="UP000740926">
    <property type="component" value="Unassembled WGS sequence"/>
</dbReference>
<gene>
    <name evidence="5" type="ORF">G6F50_014672</name>
</gene>
<evidence type="ECO:0000256" key="3">
    <source>
        <dbReference type="ARBA" id="ARBA00023134"/>
    </source>
</evidence>
<dbReference type="PANTHER" id="PTHR43261:SF1">
    <property type="entry name" value="RIBOSOME-RELEASING FACTOR 2, MITOCHONDRIAL"/>
    <property type="match status" value="1"/>
</dbReference>
<dbReference type="GO" id="GO:0005525">
    <property type="term" value="F:GTP binding"/>
    <property type="evidence" value="ECO:0007669"/>
    <property type="project" value="UniProtKB-KW"/>
</dbReference>
<name>A0A9P7C6C9_9FUNG</name>
<evidence type="ECO:0000256" key="1">
    <source>
        <dbReference type="ARBA" id="ARBA00022741"/>
    </source>
</evidence>
<dbReference type="InterPro" id="IPR035649">
    <property type="entry name" value="EFG_V"/>
</dbReference>
<evidence type="ECO:0000256" key="2">
    <source>
        <dbReference type="ARBA" id="ARBA00022917"/>
    </source>
</evidence>
<keyword evidence="3" id="KW-0342">GTP-binding</keyword>
<evidence type="ECO:0000313" key="5">
    <source>
        <dbReference type="EMBL" id="KAG1538430.1"/>
    </source>
</evidence>
<feature type="domain" description="Elongation factor EFG" evidence="4">
    <location>
        <begin position="21"/>
        <end position="103"/>
    </location>
</feature>
<dbReference type="CDD" id="cd03713">
    <property type="entry name" value="EFG_mtEFG_C"/>
    <property type="match status" value="1"/>
</dbReference>
<dbReference type="InterPro" id="IPR014721">
    <property type="entry name" value="Ribsml_uS5_D2-typ_fold_subgr"/>
</dbReference>
<dbReference type="SUPFAM" id="SSF54980">
    <property type="entry name" value="EF-G C-terminal domain-like"/>
    <property type="match status" value="1"/>
</dbReference>
<dbReference type="EMBL" id="JAANIU010007258">
    <property type="protein sequence ID" value="KAG1538430.1"/>
    <property type="molecule type" value="Genomic_DNA"/>
</dbReference>
<dbReference type="GO" id="GO:0006412">
    <property type="term" value="P:translation"/>
    <property type="evidence" value="ECO:0007669"/>
    <property type="project" value="UniProtKB-KW"/>
</dbReference>
<reference evidence="5 6" key="1">
    <citation type="journal article" date="2020" name="Microb. Genom.">
        <title>Genetic diversity of clinical and environmental Mucorales isolates obtained from an investigation of mucormycosis cases among solid organ transplant recipients.</title>
        <authorList>
            <person name="Nguyen M.H."/>
            <person name="Kaul D."/>
            <person name="Muto C."/>
            <person name="Cheng S.J."/>
            <person name="Richter R.A."/>
            <person name="Bruno V.M."/>
            <person name="Liu G."/>
            <person name="Beyhan S."/>
            <person name="Sundermann A.J."/>
            <person name="Mounaud S."/>
            <person name="Pasculle A.W."/>
            <person name="Nierman W.C."/>
            <person name="Driscoll E."/>
            <person name="Cumbie R."/>
            <person name="Clancy C.J."/>
            <person name="Dupont C.L."/>
        </authorList>
    </citation>
    <scope>NUCLEOTIDE SEQUENCE [LARGE SCALE GENOMIC DNA]</scope>
    <source>
        <strain evidence="5 6">GL24</strain>
    </source>
</reference>
<sequence length="103" mass="10774">MAFHRAGAEAIKAALAEGGTQLLEPVMAVTVHSPSASVGDVVGDLNRRHGRIARIEDQDGRAEVSGFAPLAQLVGYTTSLRSLSQGRASSEAHLHGYEPVRAA</sequence>
<dbReference type="PANTHER" id="PTHR43261">
    <property type="entry name" value="TRANSLATION ELONGATION FACTOR G-RELATED"/>
    <property type="match status" value="1"/>
</dbReference>
<accession>A0A9P7C6C9</accession>
<dbReference type="GO" id="GO:0032790">
    <property type="term" value="P:ribosome disassembly"/>
    <property type="evidence" value="ECO:0007669"/>
    <property type="project" value="TreeGrafter"/>
</dbReference>
<dbReference type="Gene3D" id="3.30.230.10">
    <property type="match status" value="1"/>
</dbReference>
<organism evidence="5 6">
    <name type="scientific">Rhizopus delemar</name>
    <dbReference type="NCBI Taxonomy" id="936053"/>
    <lineage>
        <taxon>Eukaryota</taxon>
        <taxon>Fungi</taxon>
        <taxon>Fungi incertae sedis</taxon>
        <taxon>Mucoromycota</taxon>
        <taxon>Mucoromycotina</taxon>
        <taxon>Mucoromycetes</taxon>
        <taxon>Mucorales</taxon>
        <taxon>Mucorineae</taxon>
        <taxon>Rhizopodaceae</taxon>
        <taxon>Rhizopus</taxon>
    </lineage>
</organism>
<dbReference type="FunFam" id="3.30.70.240:FF:000001">
    <property type="entry name" value="Elongation factor G"/>
    <property type="match status" value="1"/>
</dbReference>
<dbReference type="AlphaFoldDB" id="A0A9P7C6C9"/>
<dbReference type="Pfam" id="PF00679">
    <property type="entry name" value="EFG_C"/>
    <property type="match status" value="1"/>
</dbReference>